<dbReference type="Pfam" id="PF00254">
    <property type="entry name" value="FKBP_C"/>
    <property type="match status" value="1"/>
</dbReference>
<dbReference type="Proteomes" id="UP001501585">
    <property type="component" value="Unassembled WGS sequence"/>
</dbReference>
<dbReference type="EC" id="5.2.1.8" evidence="3 6"/>
<dbReference type="Gene3D" id="3.10.50.40">
    <property type="match status" value="1"/>
</dbReference>
<feature type="compositionally biased region" description="Basic and acidic residues" evidence="7">
    <location>
        <begin position="337"/>
        <end position="368"/>
    </location>
</feature>
<dbReference type="SUPFAM" id="SSF54534">
    <property type="entry name" value="FKBP-like"/>
    <property type="match status" value="2"/>
</dbReference>
<sequence length="368" mass="39315">MRRRAAALAVPFSAVLLAMSSCASIPEDWKTPAFLRSDSDQMDTRLPSVTGKVGEAPKVDFEGKAPPGEQISGVAKKGSGEGALIRNDDLLQVQMVDYQWTGKGKGEQKQSSYERGAPVLLNLEEMSDDLRKNLVNQPVGSRVVFVFPGQDPEEAKAMGQPSPEPGDQVSIVDVEKRYGKGDIVDGEQTTDGGDGLPTVPDAGHGKPEITIPEDTDPPKKLKTVDLIEGDGPEVTDEQQVVVQYTGAQWSDGKIFDSTWDKGGKPFTFAVGQGQVIKGWDQGLKGKKVGSRVMLVIPPDLAYGKDAPNGAPKGTLVFVVDILGAVDSTPPPQADAGDGDKKDDKDAKKDDEKDSKNKDDEGKKDDGDK</sequence>
<dbReference type="PROSITE" id="PS50059">
    <property type="entry name" value="FKBP_PPIASE"/>
    <property type="match status" value="1"/>
</dbReference>
<comment type="similarity">
    <text evidence="2">Belongs to the FKBP-type PPIase family.</text>
</comment>
<evidence type="ECO:0000256" key="5">
    <source>
        <dbReference type="ARBA" id="ARBA00023235"/>
    </source>
</evidence>
<dbReference type="RefSeq" id="WP_344105102.1">
    <property type="nucleotide sequence ID" value="NZ_BAAAPC010000005.1"/>
</dbReference>
<dbReference type="PANTHER" id="PTHR43811">
    <property type="entry name" value="FKBP-TYPE PEPTIDYL-PROLYL CIS-TRANS ISOMERASE FKPA"/>
    <property type="match status" value="1"/>
</dbReference>
<keyword evidence="11" id="KW-1185">Reference proteome</keyword>
<protein>
    <recommendedName>
        <fullName evidence="3 6">peptidylprolyl isomerase</fullName>
        <ecNumber evidence="3 6">5.2.1.8</ecNumber>
    </recommendedName>
</protein>
<evidence type="ECO:0000256" key="6">
    <source>
        <dbReference type="PROSITE-ProRule" id="PRU00277"/>
    </source>
</evidence>
<reference evidence="10 11" key="1">
    <citation type="journal article" date="2019" name="Int. J. Syst. Evol. Microbiol.">
        <title>The Global Catalogue of Microorganisms (GCM) 10K type strain sequencing project: providing services to taxonomists for standard genome sequencing and annotation.</title>
        <authorList>
            <consortium name="The Broad Institute Genomics Platform"/>
            <consortium name="The Broad Institute Genome Sequencing Center for Infectious Disease"/>
            <person name="Wu L."/>
            <person name="Ma J."/>
        </authorList>
    </citation>
    <scope>NUCLEOTIDE SEQUENCE [LARGE SCALE GENOMIC DNA]</scope>
    <source>
        <strain evidence="10 11">JCM 15313</strain>
    </source>
</reference>
<feature type="domain" description="PPIase FKBP-type" evidence="9">
    <location>
        <begin position="237"/>
        <end position="325"/>
    </location>
</feature>
<keyword evidence="8" id="KW-0732">Signal</keyword>
<evidence type="ECO:0000256" key="1">
    <source>
        <dbReference type="ARBA" id="ARBA00000971"/>
    </source>
</evidence>
<dbReference type="GO" id="GO:0016853">
    <property type="term" value="F:isomerase activity"/>
    <property type="evidence" value="ECO:0007669"/>
    <property type="project" value="UniProtKB-KW"/>
</dbReference>
<name>A0ABN2SQ85_9ACTN</name>
<dbReference type="PROSITE" id="PS51257">
    <property type="entry name" value="PROKAR_LIPOPROTEIN"/>
    <property type="match status" value="1"/>
</dbReference>
<feature type="signal peptide" evidence="8">
    <location>
        <begin position="1"/>
        <end position="23"/>
    </location>
</feature>
<evidence type="ECO:0000313" key="11">
    <source>
        <dbReference type="Proteomes" id="UP001501585"/>
    </source>
</evidence>
<gene>
    <name evidence="10" type="ORF">GCM10009799_15760</name>
</gene>
<comment type="catalytic activity">
    <reaction evidence="1 6">
        <text>[protein]-peptidylproline (omega=180) = [protein]-peptidylproline (omega=0)</text>
        <dbReference type="Rhea" id="RHEA:16237"/>
        <dbReference type="Rhea" id="RHEA-COMP:10747"/>
        <dbReference type="Rhea" id="RHEA-COMP:10748"/>
        <dbReference type="ChEBI" id="CHEBI:83833"/>
        <dbReference type="ChEBI" id="CHEBI:83834"/>
        <dbReference type="EC" id="5.2.1.8"/>
    </reaction>
</comment>
<evidence type="ECO:0000259" key="9">
    <source>
        <dbReference type="PROSITE" id="PS50059"/>
    </source>
</evidence>
<dbReference type="InterPro" id="IPR046357">
    <property type="entry name" value="PPIase_dom_sf"/>
</dbReference>
<evidence type="ECO:0000256" key="8">
    <source>
        <dbReference type="SAM" id="SignalP"/>
    </source>
</evidence>
<feature type="region of interest" description="Disordered" evidence="7">
    <location>
        <begin position="182"/>
        <end position="218"/>
    </location>
</feature>
<evidence type="ECO:0000256" key="3">
    <source>
        <dbReference type="ARBA" id="ARBA00013194"/>
    </source>
</evidence>
<comment type="caution">
    <text evidence="10">The sequence shown here is derived from an EMBL/GenBank/DDBJ whole genome shotgun (WGS) entry which is preliminary data.</text>
</comment>
<proteinExistence type="inferred from homology"/>
<organism evidence="10 11">
    <name type="scientific">Nocardiopsis rhodophaea</name>
    <dbReference type="NCBI Taxonomy" id="280238"/>
    <lineage>
        <taxon>Bacteria</taxon>
        <taxon>Bacillati</taxon>
        <taxon>Actinomycetota</taxon>
        <taxon>Actinomycetes</taxon>
        <taxon>Streptosporangiales</taxon>
        <taxon>Nocardiopsidaceae</taxon>
        <taxon>Nocardiopsis</taxon>
    </lineage>
</organism>
<keyword evidence="5 6" id="KW-0413">Isomerase</keyword>
<dbReference type="PANTHER" id="PTHR43811:SF19">
    <property type="entry name" value="39 KDA FK506-BINDING NUCLEAR PROTEIN"/>
    <property type="match status" value="1"/>
</dbReference>
<evidence type="ECO:0000256" key="4">
    <source>
        <dbReference type="ARBA" id="ARBA00023110"/>
    </source>
</evidence>
<accession>A0ABN2SQ85</accession>
<dbReference type="InterPro" id="IPR001179">
    <property type="entry name" value="PPIase_FKBP_dom"/>
</dbReference>
<evidence type="ECO:0000256" key="7">
    <source>
        <dbReference type="SAM" id="MobiDB-lite"/>
    </source>
</evidence>
<feature type="chain" id="PRO_5045789528" description="peptidylprolyl isomerase" evidence="8">
    <location>
        <begin position="24"/>
        <end position="368"/>
    </location>
</feature>
<keyword evidence="4 6" id="KW-0697">Rotamase</keyword>
<dbReference type="EMBL" id="BAAAPC010000005">
    <property type="protein sequence ID" value="GAA1990675.1"/>
    <property type="molecule type" value="Genomic_DNA"/>
</dbReference>
<feature type="region of interest" description="Disordered" evidence="7">
    <location>
        <begin position="326"/>
        <end position="368"/>
    </location>
</feature>
<evidence type="ECO:0000313" key="10">
    <source>
        <dbReference type="EMBL" id="GAA1990675.1"/>
    </source>
</evidence>
<evidence type="ECO:0000256" key="2">
    <source>
        <dbReference type="ARBA" id="ARBA00006577"/>
    </source>
</evidence>